<evidence type="ECO:0000313" key="1">
    <source>
        <dbReference type="EMBL" id="VEL25422.1"/>
    </source>
</evidence>
<comment type="caution">
    <text evidence="1">The sequence shown here is derived from an EMBL/GenBank/DDBJ whole genome shotgun (WGS) entry which is preliminary data.</text>
</comment>
<proteinExistence type="predicted"/>
<dbReference type="EMBL" id="CAAALY010073836">
    <property type="protein sequence ID" value="VEL25422.1"/>
    <property type="molecule type" value="Genomic_DNA"/>
</dbReference>
<accession>A0A3S5AU76</accession>
<reference evidence="1" key="1">
    <citation type="submission" date="2018-11" db="EMBL/GenBank/DDBJ databases">
        <authorList>
            <consortium name="Pathogen Informatics"/>
        </authorList>
    </citation>
    <scope>NUCLEOTIDE SEQUENCE</scope>
</reference>
<keyword evidence="2" id="KW-1185">Reference proteome</keyword>
<dbReference type="AlphaFoldDB" id="A0A3S5AU76"/>
<protein>
    <submittedName>
        <fullName evidence="1">Uncharacterized protein</fullName>
    </submittedName>
</protein>
<organism evidence="1 2">
    <name type="scientific">Protopolystoma xenopodis</name>
    <dbReference type="NCBI Taxonomy" id="117903"/>
    <lineage>
        <taxon>Eukaryota</taxon>
        <taxon>Metazoa</taxon>
        <taxon>Spiralia</taxon>
        <taxon>Lophotrochozoa</taxon>
        <taxon>Platyhelminthes</taxon>
        <taxon>Monogenea</taxon>
        <taxon>Polyopisthocotylea</taxon>
        <taxon>Polystomatidea</taxon>
        <taxon>Polystomatidae</taxon>
        <taxon>Protopolystoma</taxon>
    </lineage>
</organism>
<gene>
    <name evidence="1" type="ORF">PXEA_LOCUS18862</name>
</gene>
<name>A0A3S5AU76_9PLAT</name>
<dbReference type="Proteomes" id="UP000784294">
    <property type="component" value="Unassembled WGS sequence"/>
</dbReference>
<evidence type="ECO:0000313" key="2">
    <source>
        <dbReference type="Proteomes" id="UP000784294"/>
    </source>
</evidence>
<sequence>MTGASATCLLHRPVGMAQSAWQLIVDCLRLEPKCRPRAGDIARRLGEMMHRLEAGRQAVVSTAQEDNDDLAYPFRLGRSVSARQPSSPRAFRSATTPTLVVRGGSDNGSASESVCSVCQYMRNGHIRKDLDDGTTPSPTFPSKYVNI</sequence>